<dbReference type="InterPro" id="IPR038225">
    <property type="entry name" value="TagF_sf"/>
</dbReference>
<dbReference type="Pfam" id="PF09867">
    <property type="entry name" value="TagF_N"/>
    <property type="match status" value="1"/>
</dbReference>
<protein>
    <submittedName>
        <fullName evidence="1">Type VI secretion protein</fullName>
    </submittedName>
</protein>
<keyword evidence="2" id="KW-1185">Reference proteome</keyword>
<comment type="caution">
    <text evidence="1">The sequence shown here is derived from an EMBL/GenBank/DDBJ whole genome shotgun (WGS) entry which is preliminary data.</text>
</comment>
<evidence type="ECO:0000313" key="2">
    <source>
        <dbReference type="Proteomes" id="UP000051757"/>
    </source>
</evidence>
<dbReference type="NCBIfam" id="TIGR03373">
    <property type="entry name" value="VI_minor_4"/>
    <property type="match status" value="1"/>
</dbReference>
<organism evidence="1 2">
    <name type="scientific">Stenotrophomonas beteli</name>
    <dbReference type="NCBI Taxonomy" id="3384461"/>
    <lineage>
        <taxon>Bacteria</taxon>
        <taxon>Pseudomonadati</taxon>
        <taxon>Pseudomonadota</taxon>
        <taxon>Gammaproteobacteria</taxon>
        <taxon>Lysobacterales</taxon>
        <taxon>Lysobacteraceae</taxon>
        <taxon>Stenotrophomonas</taxon>
        <taxon>Stenotrophomonas maltophilia group</taxon>
    </lineage>
</organism>
<accession>A0A0R0B705</accession>
<reference evidence="1 2" key="1">
    <citation type="journal article" date="2016" name="Front. Microbiol.">
        <title>Genome Sequence of Type Strains of Genus Stenotrophomonas.</title>
        <authorList>
            <person name="Patil P.P."/>
            <person name="Midha S."/>
            <person name="Kumar S."/>
            <person name="Patil P.B."/>
        </authorList>
    </citation>
    <scope>NUCLEOTIDE SEQUENCE [LARGE SCALE GENOMIC DNA]</scope>
    <source>
        <strain evidence="1 2">LMG 978</strain>
    </source>
</reference>
<evidence type="ECO:0000313" key="1">
    <source>
        <dbReference type="EMBL" id="KRG49614.1"/>
    </source>
</evidence>
<sequence>MSRVVSAGVSYFGKVPSRGDFVRAADNHQLLGWLDRWAGESLELLSQSPDWKQRYDEAPEIHYAFLGSRSKMVLCGHFLASRDASERRFPLLSALRLDAPEPLPFIGRSPLAMSNAWSGLARLARQAYQDSDAAQALAQLADARFSISTDPGDYNGSFQDFLESTTVADLEQRLRDSGHGDVALRQVLPALGLLLQPVLSGGDVNIDKALVFPLVRDPAYRPLVAAFWLDLLSSFVARGDFELAVLIRNDAAPSMIVGFNGADRQVLRAVLDPAEAGEFLIRIQHSEWVDDYLRGDYNLNRFGSFLDRDDLALATARKLFGETFLGT</sequence>
<dbReference type="EMBL" id="LLXV01000043">
    <property type="protein sequence ID" value="KRG49614.1"/>
    <property type="molecule type" value="Genomic_DNA"/>
</dbReference>
<dbReference type="AlphaFoldDB" id="A0A0R0B705"/>
<dbReference type="InterPro" id="IPR017748">
    <property type="entry name" value="TagF"/>
</dbReference>
<gene>
    <name evidence="1" type="ORF">ARC23_14095</name>
</gene>
<name>A0A0R0B705_9GAMM</name>
<proteinExistence type="predicted"/>
<dbReference type="Proteomes" id="UP000051757">
    <property type="component" value="Unassembled WGS sequence"/>
</dbReference>
<dbReference type="OrthoDB" id="9801841at2"/>
<dbReference type="Gene3D" id="3.40.1730.10">
    <property type="entry name" value="pa0076 domain"/>
    <property type="match status" value="1"/>
</dbReference>